<proteinExistence type="predicted"/>
<dbReference type="Proteomes" id="UP001596548">
    <property type="component" value="Unassembled WGS sequence"/>
</dbReference>
<dbReference type="InterPro" id="IPR013096">
    <property type="entry name" value="Cupin_2"/>
</dbReference>
<dbReference type="InterPro" id="IPR014710">
    <property type="entry name" value="RmlC-like_jellyroll"/>
</dbReference>
<evidence type="ECO:0000313" key="3">
    <source>
        <dbReference type="Proteomes" id="UP001596548"/>
    </source>
</evidence>
<comment type="caution">
    <text evidence="2">The sequence shown here is derived from an EMBL/GenBank/DDBJ whole genome shotgun (WGS) entry which is preliminary data.</text>
</comment>
<dbReference type="InterPro" id="IPR053146">
    <property type="entry name" value="QDO-like"/>
</dbReference>
<reference evidence="3" key="1">
    <citation type="journal article" date="2019" name="Int. J. Syst. Evol. Microbiol.">
        <title>The Global Catalogue of Microorganisms (GCM) 10K type strain sequencing project: providing services to taxonomists for standard genome sequencing and annotation.</title>
        <authorList>
            <consortium name="The Broad Institute Genomics Platform"/>
            <consortium name="The Broad Institute Genome Sequencing Center for Infectious Disease"/>
            <person name="Wu L."/>
            <person name="Ma J."/>
        </authorList>
    </citation>
    <scope>NUCLEOTIDE SEQUENCE [LARGE SCALE GENOMIC DNA]</scope>
    <source>
        <strain evidence="3">XZYJT-10</strain>
    </source>
</reference>
<evidence type="ECO:0000313" key="2">
    <source>
        <dbReference type="EMBL" id="MFC7279721.1"/>
    </source>
</evidence>
<name>A0ABW2I497_9ACTN</name>
<accession>A0ABW2I497</accession>
<dbReference type="EMBL" id="JBHTBJ010000058">
    <property type="protein sequence ID" value="MFC7279721.1"/>
    <property type="molecule type" value="Genomic_DNA"/>
</dbReference>
<gene>
    <name evidence="2" type="ORF">ACFQS1_37670</name>
</gene>
<dbReference type="Pfam" id="PF07883">
    <property type="entry name" value="Cupin_2"/>
    <property type="match status" value="1"/>
</dbReference>
<dbReference type="PANTHER" id="PTHR36440:SF1">
    <property type="entry name" value="PUTATIVE (AFU_ORTHOLOGUE AFUA_8G07350)-RELATED"/>
    <property type="match status" value="1"/>
</dbReference>
<dbReference type="RefSeq" id="WP_378977334.1">
    <property type="nucleotide sequence ID" value="NZ_JBHTBJ010000058.1"/>
</dbReference>
<evidence type="ECO:0000259" key="1">
    <source>
        <dbReference type="Pfam" id="PF07883"/>
    </source>
</evidence>
<organism evidence="2 3">
    <name type="scientific">Paractinoplanes rhizophilus</name>
    <dbReference type="NCBI Taxonomy" id="1416877"/>
    <lineage>
        <taxon>Bacteria</taxon>
        <taxon>Bacillati</taxon>
        <taxon>Actinomycetota</taxon>
        <taxon>Actinomycetes</taxon>
        <taxon>Micromonosporales</taxon>
        <taxon>Micromonosporaceae</taxon>
        <taxon>Paractinoplanes</taxon>
    </lineage>
</organism>
<dbReference type="InterPro" id="IPR011051">
    <property type="entry name" value="RmlC_Cupin_sf"/>
</dbReference>
<sequence>MGRATAPPLNRHLEEDEMFYALSGAAQFRCDGEVLTAGPGDFVLLPSRLPHTFVLAADEPLRILQITGPGPGSPSGTAEWFPGR</sequence>
<protein>
    <submittedName>
        <fullName evidence="2">Cupin domain-containing protein</fullName>
    </submittedName>
</protein>
<dbReference type="PANTHER" id="PTHR36440">
    <property type="entry name" value="PUTATIVE (AFU_ORTHOLOGUE AFUA_8G07350)-RELATED"/>
    <property type="match status" value="1"/>
</dbReference>
<feature type="domain" description="Cupin type-2" evidence="1">
    <location>
        <begin position="7"/>
        <end position="66"/>
    </location>
</feature>
<keyword evidence="3" id="KW-1185">Reference proteome</keyword>
<dbReference type="SUPFAM" id="SSF51182">
    <property type="entry name" value="RmlC-like cupins"/>
    <property type="match status" value="1"/>
</dbReference>
<dbReference type="Gene3D" id="2.60.120.10">
    <property type="entry name" value="Jelly Rolls"/>
    <property type="match status" value="1"/>
</dbReference>